<keyword evidence="2" id="KW-0812">Transmembrane</keyword>
<dbReference type="Gene3D" id="1.20.1600.10">
    <property type="entry name" value="Outer membrane efflux proteins (OEP)"/>
    <property type="match status" value="2"/>
</dbReference>
<dbReference type="PANTHER" id="PTHR30203:SF33">
    <property type="entry name" value="BLR4455 PROTEIN"/>
    <property type="match status" value="1"/>
</dbReference>
<dbReference type="AlphaFoldDB" id="A0AAU7CRL6"/>
<reference evidence="3" key="1">
    <citation type="submission" date="2024-05" db="EMBL/GenBank/DDBJ databases">
        <title>Planctomycetes of the genus Singulisphaera possess chitinolytic capabilities.</title>
        <authorList>
            <person name="Ivanova A."/>
        </authorList>
    </citation>
    <scope>NUCLEOTIDE SEQUENCE</scope>
    <source>
        <strain evidence="3">Ch08T</strain>
    </source>
</reference>
<dbReference type="SUPFAM" id="SSF56954">
    <property type="entry name" value="Outer membrane efflux proteins (OEP)"/>
    <property type="match status" value="2"/>
</dbReference>
<evidence type="ECO:0000256" key="2">
    <source>
        <dbReference type="SAM" id="Phobius"/>
    </source>
</evidence>
<dbReference type="InterPro" id="IPR010131">
    <property type="entry name" value="MdtP/NodT-like"/>
</dbReference>
<dbReference type="PANTHER" id="PTHR30203">
    <property type="entry name" value="OUTER MEMBRANE CATION EFFLUX PROTEIN"/>
    <property type="match status" value="1"/>
</dbReference>
<accession>A0AAU7CRL6</accession>
<name>A0AAU7CRL6_9BACT</name>
<evidence type="ECO:0008006" key="4">
    <source>
        <dbReference type="Google" id="ProtNLM"/>
    </source>
</evidence>
<proteinExistence type="predicted"/>
<evidence type="ECO:0000313" key="3">
    <source>
        <dbReference type="EMBL" id="XBH07633.1"/>
    </source>
</evidence>
<feature type="transmembrane region" description="Helical" evidence="2">
    <location>
        <begin position="14"/>
        <end position="35"/>
    </location>
</feature>
<sequence length="808" mass="91176">MPAQDERGRRLRHVCRMATVGALLLMTIGCTRRYYRDFADRDTYRIVEDRLTDWRWDLPPRPVEANPKSRIGDIYDPNHEPIPLDDPGARPYQITAGRHFEFLGQKKRGWAPVENLDWMSGIPRDDEGALVLSGPSAMQIALANSREYQSNIEDVYLKALSLTLVRFTFFPQFFSGQTTQYRHFGANANDSNQLQLLAQDSLNWTFYSGAQLLVNFANNLIFEYNGKGFQSVNSGLAISLTQPLLQGAWARNFTQPLSLVERQTLYTIREFAAFRRLFYVNVVSDYLNLMATLQQVRNTQYQVDQLKHSLEEQEALVKAGLVDPLQRDTVAQNYQQSRSGLLGQEANYQTALDSYRVNRLGLPPDFPVKLDESLLKKFELNDPRLDSLRKDNEALYLQLLQHDGPPSQAIMSDATNRLLGDFEVLHEVALMVGKEIEQWQTRIEAQKGRVGAGPGPLEQDELASYQKEVELSKKLLLAYNLSRDALTKSREDTKAFLDSIDKADPEVAWTRLRQGLVSGEFRARMTEQLVIQSQVRVYLIEVNEVDLTLEQAISVALANRLDLMNSLAQVTDSWRMIEYNGNQLLAGLNVFYNGDLRSDPKSLGLIRFDAHDSQHIVGLRFNAPIVRRQQRNLYRAEQIGYQRARRAYMLNHDTIVQQIRLDMRLLNLNRQQFEISRDALLIAARQVDQAEFNARTSQGASSGQGQTVGTLLVSAQQALVTNKNSLIGNWVSYEIARMTLFKDFDVMNIDAQGVWTNDNSIPAFNGGPVPTTPDPVGAPVEALLPAPATPAASLPPSPPDSASPFAVP</sequence>
<keyword evidence="2" id="KW-1133">Transmembrane helix</keyword>
<dbReference type="RefSeq" id="WP_406700472.1">
    <property type="nucleotide sequence ID" value="NZ_CP155447.1"/>
</dbReference>
<feature type="compositionally biased region" description="Pro residues" evidence="1">
    <location>
        <begin position="793"/>
        <end position="808"/>
    </location>
</feature>
<dbReference type="EMBL" id="CP155447">
    <property type="protein sequence ID" value="XBH07633.1"/>
    <property type="molecule type" value="Genomic_DNA"/>
</dbReference>
<evidence type="ECO:0000256" key="1">
    <source>
        <dbReference type="SAM" id="MobiDB-lite"/>
    </source>
</evidence>
<feature type="region of interest" description="Disordered" evidence="1">
    <location>
        <begin position="765"/>
        <end position="808"/>
    </location>
</feature>
<keyword evidence="2" id="KW-0472">Membrane</keyword>
<gene>
    <name evidence="3" type="ORF">V5E97_16825</name>
</gene>
<organism evidence="3">
    <name type="scientific">Singulisphaera sp. Ch08</name>
    <dbReference type="NCBI Taxonomy" id="3120278"/>
    <lineage>
        <taxon>Bacteria</taxon>
        <taxon>Pseudomonadati</taxon>
        <taxon>Planctomycetota</taxon>
        <taxon>Planctomycetia</taxon>
        <taxon>Isosphaerales</taxon>
        <taxon>Isosphaeraceae</taxon>
        <taxon>Singulisphaera</taxon>
    </lineage>
</organism>
<protein>
    <recommendedName>
        <fullName evidence="4">TolC family protein</fullName>
    </recommendedName>
</protein>
<feature type="compositionally biased region" description="Low complexity" evidence="1">
    <location>
        <begin position="766"/>
        <end position="792"/>
    </location>
</feature>
<dbReference type="PROSITE" id="PS51257">
    <property type="entry name" value="PROKAR_LIPOPROTEIN"/>
    <property type="match status" value="1"/>
</dbReference>